<dbReference type="EMBL" id="JAKLMC020000013">
    <property type="protein sequence ID" value="KAK5952987.1"/>
    <property type="molecule type" value="Genomic_DNA"/>
</dbReference>
<comment type="caution">
    <text evidence="1">The sequence shown here is derived from an EMBL/GenBank/DDBJ whole genome shotgun (WGS) entry which is preliminary data.</text>
</comment>
<dbReference type="AlphaFoldDB" id="A0AAN8IMA7"/>
<accession>A0AAN8IMA7</accession>
<dbReference type="Proteomes" id="UP001316803">
    <property type="component" value="Unassembled WGS sequence"/>
</dbReference>
<organism evidence="1 2">
    <name type="scientific">Knufia fluminis</name>
    <dbReference type="NCBI Taxonomy" id="191047"/>
    <lineage>
        <taxon>Eukaryota</taxon>
        <taxon>Fungi</taxon>
        <taxon>Dikarya</taxon>
        <taxon>Ascomycota</taxon>
        <taxon>Pezizomycotina</taxon>
        <taxon>Eurotiomycetes</taxon>
        <taxon>Chaetothyriomycetidae</taxon>
        <taxon>Chaetothyriales</taxon>
        <taxon>Trichomeriaceae</taxon>
        <taxon>Knufia</taxon>
    </lineage>
</organism>
<gene>
    <name evidence="1" type="ORF">OHC33_006108</name>
</gene>
<evidence type="ECO:0000313" key="1">
    <source>
        <dbReference type="EMBL" id="KAK5952987.1"/>
    </source>
</evidence>
<keyword evidence="2" id="KW-1185">Reference proteome</keyword>
<reference evidence="1 2" key="1">
    <citation type="submission" date="2022-12" db="EMBL/GenBank/DDBJ databases">
        <title>Genomic features and morphological characterization of a novel Knufia sp. strain isolated from spacecraft assembly facility.</title>
        <authorList>
            <person name="Teixeira M."/>
            <person name="Chander A.M."/>
            <person name="Stajich J.E."/>
            <person name="Venkateswaran K."/>
        </authorList>
    </citation>
    <scope>NUCLEOTIDE SEQUENCE [LARGE SCALE GENOMIC DNA]</scope>
    <source>
        <strain evidence="1 2">FJI-L2-BK-P2</strain>
    </source>
</reference>
<evidence type="ECO:0000313" key="2">
    <source>
        <dbReference type="Proteomes" id="UP001316803"/>
    </source>
</evidence>
<protein>
    <submittedName>
        <fullName evidence="1">Uncharacterized protein</fullName>
    </submittedName>
</protein>
<name>A0AAN8IMA7_9EURO</name>
<sequence length="179" mass="20896">MADKPPRGFARRALDTISMPVKYYNNMLRTLYAKPQVQPSKPTHTPSECPVAAEASRSMQPFQIPRPDDAGMTENVITEMLDGLTAQGLIWLEEQIARERRLRYLRREWTFEQRVAEESPSRIAHMLKRFELNVVIALHMRVREEWRLREALFPVRVRDSSLEAQRDWVGEATDSSEED</sequence>
<proteinExistence type="predicted"/>